<reference evidence="1 3" key="1">
    <citation type="submission" date="2017-12" db="EMBL/GenBank/DDBJ databases">
        <title>Genomic Encyclopedia of Type Strains, Phase III (KMG-III): the genomes of soil and plant-associated and newly described type strains.</title>
        <authorList>
            <person name="Whitman W."/>
        </authorList>
    </citation>
    <scope>NUCLEOTIDE SEQUENCE [LARGE SCALE GENOMIC DNA]</scope>
    <source>
        <strain evidence="1 3">IP-10</strain>
    </source>
</reference>
<dbReference type="EMBL" id="RCCB01000010">
    <property type="protein sequence ID" value="RLJ34868.1"/>
    <property type="molecule type" value="Genomic_DNA"/>
</dbReference>
<name>A0A497V2D8_9FLAO</name>
<organism evidence="2 4">
    <name type="scientific">Flavobacterium lindanitolerans</name>
    <dbReference type="NCBI Taxonomy" id="428988"/>
    <lineage>
        <taxon>Bacteria</taxon>
        <taxon>Pseudomonadati</taxon>
        <taxon>Bacteroidota</taxon>
        <taxon>Flavobacteriia</taxon>
        <taxon>Flavobacteriales</taxon>
        <taxon>Flavobacteriaceae</taxon>
        <taxon>Flavobacterium</taxon>
    </lineage>
</organism>
<protein>
    <submittedName>
        <fullName evidence="2">Uncharacterized protein</fullName>
    </submittedName>
</protein>
<keyword evidence="3" id="KW-1185">Reference proteome</keyword>
<accession>A0A497V2D8</accession>
<dbReference type="Proteomes" id="UP000233767">
    <property type="component" value="Unassembled WGS sequence"/>
</dbReference>
<comment type="caution">
    <text evidence="2">The sequence shown here is derived from an EMBL/GenBank/DDBJ whole genome shotgun (WGS) entry which is preliminary data.</text>
</comment>
<proteinExistence type="predicted"/>
<evidence type="ECO:0000313" key="4">
    <source>
        <dbReference type="Proteomes" id="UP000275027"/>
    </source>
</evidence>
<dbReference type="AlphaFoldDB" id="A0A497V2D8"/>
<gene>
    <name evidence="1" type="ORF">B0G92_1274</name>
    <name evidence="2" type="ORF">CLV50_0230</name>
</gene>
<evidence type="ECO:0000313" key="3">
    <source>
        <dbReference type="Proteomes" id="UP000233767"/>
    </source>
</evidence>
<evidence type="ECO:0000313" key="2">
    <source>
        <dbReference type="EMBL" id="RLJ34868.1"/>
    </source>
</evidence>
<dbReference type="Proteomes" id="UP000275027">
    <property type="component" value="Unassembled WGS sequence"/>
</dbReference>
<dbReference type="EMBL" id="PJND01000007">
    <property type="protein sequence ID" value="PKW29631.1"/>
    <property type="molecule type" value="Genomic_DNA"/>
</dbReference>
<evidence type="ECO:0000313" key="1">
    <source>
        <dbReference type="EMBL" id="PKW29631.1"/>
    </source>
</evidence>
<sequence length="43" mass="5025">MPFTINYPLSTINYTLLTIHYQLYTTAYNYILSEEDTATAVLF</sequence>
<reference evidence="2 4" key="2">
    <citation type="submission" date="2018-10" db="EMBL/GenBank/DDBJ databases">
        <title>Genomic Encyclopedia of Archaeal and Bacterial Type Strains, Phase II (KMG-II): from individual species to whole genera.</title>
        <authorList>
            <person name="Goeker M."/>
        </authorList>
    </citation>
    <scope>NUCLEOTIDE SEQUENCE [LARGE SCALE GENOMIC DNA]</scope>
    <source>
        <strain evidence="2 4">DSM 21886</strain>
    </source>
</reference>